<sequence length="46" mass="5514">MFQEGSDRVLYVYPRGWDRVNKSEVSAYDSTRGRLIYRLRNKDSND</sequence>
<gene>
    <name evidence="1" type="primary">infA</name>
    <name evidence="1" type="ORF">StmoCp057</name>
</gene>
<dbReference type="GeneID" id="63351852"/>
<keyword evidence="1" id="KW-0396">Initiation factor</keyword>
<keyword evidence="1" id="KW-0648">Protein biosynthesis</keyword>
<dbReference type="GO" id="GO:0003743">
    <property type="term" value="F:translation initiation factor activity"/>
    <property type="evidence" value="ECO:0007669"/>
    <property type="project" value="UniProtKB-KW"/>
</dbReference>
<proteinExistence type="predicted"/>
<name>A0A7L9CVD9_9ROSI</name>
<dbReference type="AlphaFoldDB" id="A0A7L9CVD9"/>
<keyword evidence="1" id="KW-0934">Plastid</keyword>
<accession>A0A7L9CVD9</accession>
<dbReference type="RefSeq" id="YP_010017029.1">
    <property type="nucleotide sequence ID" value="NC_053571.1"/>
</dbReference>
<reference evidence="1" key="1">
    <citation type="submission" date="2019-03" db="EMBL/GenBank/DDBJ databases">
        <authorList>
            <person name="Cheon S.-H."/>
            <person name="Jo S."/>
            <person name="Kim K.-J."/>
        </authorList>
    </citation>
    <scope>NUCLEOTIDE SEQUENCE</scope>
</reference>
<dbReference type="EMBL" id="MK659853">
    <property type="protein sequence ID" value="QOJ45772.1"/>
    <property type="molecule type" value="Genomic_DNA"/>
</dbReference>
<organism evidence="1">
    <name type="scientific">Sterculia monosperma</name>
    <dbReference type="NCBI Taxonomy" id="1679389"/>
    <lineage>
        <taxon>Eukaryota</taxon>
        <taxon>Viridiplantae</taxon>
        <taxon>Streptophyta</taxon>
        <taxon>Embryophyta</taxon>
        <taxon>Tracheophyta</taxon>
        <taxon>Spermatophyta</taxon>
        <taxon>Magnoliopsida</taxon>
        <taxon>eudicotyledons</taxon>
        <taxon>Gunneridae</taxon>
        <taxon>Pentapetalae</taxon>
        <taxon>rosids</taxon>
        <taxon>malvids</taxon>
        <taxon>Malvales</taxon>
        <taxon>Malvaceae</taxon>
        <taxon>Sterculioideae</taxon>
        <taxon>Sterculia</taxon>
    </lineage>
</organism>
<keyword evidence="1" id="KW-0150">Chloroplast</keyword>
<protein>
    <submittedName>
        <fullName evidence="1">Translational initiation factor 1</fullName>
    </submittedName>
</protein>
<evidence type="ECO:0000313" key="1">
    <source>
        <dbReference type="EMBL" id="QOJ45772.1"/>
    </source>
</evidence>
<geneLocation type="chloroplast" evidence="1"/>